<evidence type="ECO:0000259" key="1">
    <source>
        <dbReference type="Pfam" id="PF24924"/>
    </source>
</evidence>
<proteinExistence type="predicted"/>
<sequence>MLALASTSPRGQVQRDMLALLIYGLVLFPKASGCIDIAVLDLFDRLSGGVNPIPVILSETFRSLKFCRKNGGGSFKGCPQLLTIWFYSHLWANAGLSRPLYDHRFSPIEEFLRKEDWSFGRTEEV</sequence>
<dbReference type="EMBL" id="JBBPBM010000012">
    <property type="protein sequence ID" value="KAK8562405.1"/>
    <property type="molecule type" value="Genomic_DNA"/>
</dbReference>
<reference evidence="2 3" key="1">
    <citation type="journal article" date="2024" name="G3 (Bethesda)">
        <title>Genome assembly of Hibiscus sabdariffa L. provides insights into metabolisms of medicinal natural products.</title>
        <authorList>
            <person name="Kim T."/>
        </authorList>
    </citation>
    <scope>NUCLEOTIDE SEQUENCE [LARGE SCALE GENOMIC DNA]</scope>
    <source>
        <strain evidence="2">TK-2024</strain>
        <tissue evidence="2">Old leaves</tissue>
    </source>
</reference>
<evidence type="ECO:0000313" key="3">
    <source>
        <dbReference type="Proteomes" id="UP001472677"/>
    </source>
</evidence>
<evidence type="ECO:0000313" key="2">
    <source>
        <dbReference type="EMBL" id="KAK8562405.1"/>
    </source>
</evidence>
<keyword evidence="3" id="KW-1185">Reference proteome</keyword>
<dbReference type="Pfam" id="PF24924">
    <property type="entry name" value="DUF7745"/>
    <property type="match status" value="1"/>
</dbReference>
<accession>A0ABR2EK87</accession>
<comment type="caution">
    <text evidence="2">The sequence shown here is derived from an EMBL/GenBank/DDBJ whole genome shotgun (WGS) entry which is preliminary data.</text>
</comment>
<gene>
    <name evidence="2" type="ORF">V6N12_010486</name>
</gene>
<dbReference type="PANTHER" id="PTHR48200">
    <property type="entry name" value="PROTEIN, PUTATIVE-RELATED"/>
    <property type="match status" value="1"/>
</dbReference>
<dbReference type="Proteomes" id="UP001472677">
    <property type="component" value="Unassembled WGS sequence"/>
</dbReference>
<protein>
    <recommendedName>
        <fullName evidence="1">DUF7745 domain-containing protein</fullName>
    </recommendedName>
</protein>
<name>A0ABR2EK87_9ROSI</name>
<feature type="domain" description="DUF7745" evidence="1">
    <location>
        <begin position="14"/>
        <end position="93"/>
    </location>
</feature>
<dbReference type="PANTHER" id="PTHR48200:SF1">
    <property type="entry name" value="AMINOTRANSFERASE-LIKE PLANT MOBILE DOMAIN-CONTAINING PROTEIN"/>
    <property type="match status" value="1"/>
</dbReference>
<dbReference type="InterPro" id="IPR056647">
    <property type="entry name" value="DUF7745"/>
</dbReference>
<organism evidence="2 3">
    <name type="scientific">Hibiscus sabdariffa</name>
    <name type="common">roselle</name>
    <dbReference type="NCBI Taxonomy" id="183260"/>
    <lineage>
        <taxon>Eukaryota</taxon>
        <taxon>Viridiplantae</taxon>
        <taxon>Streptophyta</taxon>
        <taxon>Embryophyta</taxon>
        <taxon>Tracheophyta</taxon>
        <taxon>Spermatophyta</taxon>
        <taxon>Magnoliopsida</taxon>
        <taxon>eudicotyledons</taxon>
        <taxon>Gunneridae</taxon>
        <taxon>Pentapetalae</taxon>
        <taxon>rosids</taxon>
        <taxon>malvids</taxon>
        <taxon>Malvales</taxon>
        <taxon>Malvaceae</taxon>
        <taxon>Malvoideae</taxon>
        <taxon>Hibiscus</taxon>
    </lineage>
</organism>